<dbReference type="InterPro" id="IPR003141">
    <property type="entry name" value="Pol/His_phosphatase_N"/>
</dbReference>
<comment type="caution">
    <text evidence="2">The sequence shown here is derived from an EMBL/GenBank/DDBJ whole genome shotgun (WGS) entry which is preliminary data.</text>
</comment>
<evidence type="ECO:0000313" key="2">
    <source>
        <dbReference type="EMBL" id="TCT14614.1"/>
    </source>
</evidence>
<dbReference type="RefSeq" id="WP_132252223.1">
    <property type="nucleotide sequence ID" value="NZ_SMAL01000005.1"/>
</dbReference>
<dbReference type="InterPro" id="IPR004013">
    <property type="entry name" value="PHP_dom"/>
</dbReference>
<dbReference type="AlphaFoldDB" id="A0A4R3MP65"/>
<gene>
    <name evidence="2" type="ORF">EDC18_10595</name>
</gene>
<name>A0A4R3MP65_9FIRM</name>
<dbReference type="GO" id="GO:0042578">
    <property type="term" value="F:phosphoric ester hydrolase activity"/>
    <property type="evidence" value="ECO:0007669"/>
    <property type="project" value="TreeGrafter"/>
</dbReference>
<dbReference type="SMART" id="SM00481">
    <property type="entry name" value="POLIIIAc"/>
    <property type="match status" value="1"/>
</dbReference>
<sequence length="238" mass="26511">MKYELDLHCHTIASGHAYSTLEENAKSASEKGLKLIGLTDHAPKMPGAPHIFYFHNLKVVPETLHGVRILKGAEVNIIDRDGSVDLDDYTLKSLDIVIASLHPPCINFGTIEENTKTIIGAIRNQRINVIGHPDDSRFPLDYELVVKEAKEHNTLLEVNNSSLDPNSFRLNSVNNCTKMLELCMKYKASIIIGSDSHISCDVGNFSNAQMVLERVGFPEDLIVNTSIDKLKKYINIDN</sequence>
<dbReference type="PANTHER" id="PTHR36928">
    <property type="entry name" value="PHOSPHATASE YCDX-RELATED"/>
    <property type="match status" value="1"/>
</dbReference>
<organism evidence="2 3">
    <name type="scientific">Natranaerovirga pectinivora</name>
    <dbReference type="NCBI Taxonomy" id="682400"/>
    <lineage>
        <taxon>Bacteria</taxon>
        <taxon>Bacillati</taxon>
        <taxon>Bacillota</taxon>
        <taxon>Clostridia</taxon>
        <taxon>Lachnospirales</taxon>
        <taxon>Natranaerovirgaceae</taxon>
        <taxon>Natranaerovirga</taxon>
    </lineage>
</organism>
<protein>
    <submittedName>
        <fullName evidence="2">Putative hydrolase</fullName>
    </submittedName>
</protein>
<keyword evidence="2" id="KW-0378">Hydrolase</keyword>
<evidence type="ECO:0000259" key="1">
    <source>
        <dbReference type="SMART" id="SM00481"/>
    </source>
</evidence>
<reference evidence="2 3" key="1">
    <citation type="submission" date="2019-03" db="EMBL/GenBank/DDBJ databases">
        <title>Genomic Encyclopedia of Type Strains, Phase IV (KMG-IV): sequencing the most valuable type-strain genomes for metagenomic binning, comparative biology and taxonomic classification.</title>
        <authorList>
            <person name="Goeker M."/>
        </authorList>
    </citation>
    <scope>NUCLEOTIDE SEQUENCE [LARGE SCALE GENOMIC DNA]</scope>
    <source>
        <strain evidence="2 3">DSM 24629</strain>
    </source>
</reference>
<dbReference type="PANTHER" id="PTHR36928:SF1">
    <property type="entry name" value="PHOSPHATASE YCDX-RELATED"/>
    <property type="match status" value="1"/>
</dbReference>
<proteinExistence type="predicted"/>
<dbReference type="Proteomes" id="UP000294902">
    <property type="component" value="Unassembled WGS sequence"/>
</dbReference>
<evidence type="ECO:0000313" key="3">
    <source>
        <dbReference type="Proteomes" id="UP000294902"/>
    </source>
</evidence>
<dbReference type="InterPro" id="IPR016195">
    <property type="entry name" value="Pol/histidinol_Pase-like"/>
</dbReference>
<dbReference type="GO" id="GO:0008270">
    <property type="term" value="F:zinc ion binding"/>
    <property type="evidence" value="ECO:0007669"/>
    <property type="project" value="TreeGrafter"/>
</dbReference>
<accession>A0A4R3MP65</accession>
<keyword evidence="3" id="KW-1185">Reference proteome</keyword>
<dbReference type="CDD" id="cd07437">
    <property type="entry name" value="PHP_HisPPase_Ycdx_like"/>
    <property type="match status" value="1"/>
</dbReference>
<feature type="domain" description="Polymerase/histidinol phosphatase N-terminal" evidence="1">
    <location>
        <begin position="5"/>
        <end position="79"/>
    </location>
</feature>
<dbReference type="InterPro" id="IPR050243">
    <property type="entry name" value="PHP_phosphatase"/>
</dbReference>
<dbReference type="EMBL" id="SMAL01000005">
    <property type="protein sequence ID" value="TCT14614.1"/>
    <property type="molecule type" value="Genomic_DNA"/>
</dbReference>
<dbReference type="NCBIfam" id="NF006702">
    <property type="entry name" value="PRK09248.1"/>
    <property type="match status" value="1"/>
</dbReference>
<dbReference type="OrthoDB" id="9808747at2"/>
<dbReference type="SUPFAM" id="SSF89550">
    <property type="entry name" value="PHP domain-like"/>
    <property type="match status" value="1"/>
</dbReference>
<dbReference type="Gene3D" id="3.20.20.140">
    <property type="entry name" value="Metal-dependent hydrolases"/>
    <property type="match status" value="1"/>
</dbReference>
<dbReference type="GO" id="GO:0005829">
    <property type="term" value="C:cytosol"/>
    <property type="evidence" value="ECO:0007669"/>
    <property type="project" value="TreeGrafter"/>
</dbReference>
<dbReference type="Pfam" id="PF02811">
    <property type="entry name" value="PHP"/>
    <property type="match status" value="1"/>
</dbReference>